<reference evidence="1" key="1">
    <citation type="submission" date="2022-10" db="EMBL/GenBank/DDBJ databases">
        <authorList>
            <person name="Chen Y."/>
            <person name="Dougan E. K."/>
            <person name="Chan C."/>
            <person name="Rhodes N."/>
            <person name="Thang M."/>
        </authorList>
    </citation>
    <scope>NUCLEOTIDE SEQUENCE</scope>
</reference>
<accession>A0A9P1BH88</accession>
<organism evidence="1">
    <name type="scientific">Cladocopium goreaui</name>
    <dbReference type="NCBI Taxonomy" id="2562237"/>
    <lineage>
        <taxon>Eukaryota</taxon>
        <taxon>Sar</taxon>
        <taxon>Alveolata</taxon>
        <taxon>Dinophyceae</taxon>
        <taxon>Suessiales</taxon>
        <taxon>Symbiodiniaceae</taxon>
        <taxon>Cladocopium</taxon>
    </lineage>
</organism>
<protein>
    <submittedName>
        <fullName evidence="1">Uncharacterized protein</fullName>
    </submittedName>
</protein>
<evidence type="ECO:0000313" key="3">
    <source>
        <dbReference type="Proteomes" id="UP001152797"/>
    </source>
</evidence>
<sequence>MCATQCVILYHRVPPRVRFEQAWANCGACLYHLGEKILDADAYAQAAHALQGFRTQLSDAALLSDPSVGKFIRTLDREFRDGAWDSIEADELALFMTLVQHHRAGEICTQRWHERLPNHYFTIMKVFRERLSKPERPLQEICPDDSRMELCSGNSVALLAAPERLFASSDAKRARLHEHVLDVCVECKLITAVADDPEDFCLTEVCEPSHDEVQPHG</sequence>
<evidence type="ECO:0000313" key="2">
    <source>
        <dbReference type="EMBL" id="CAL1126065.1"/>
    </source>
</evidence>
<dbReference type="EMBL" id="CAMXCT020000028">
    <property type="protein sequence ID" value="CAL1126065.1"/>
    <property type="molecule type" value="Genomic_DNA"/>
</dbReference>
<comment type="caution">
    <text evidence="1">The sequence shown here is derived from an EMBL/GenBank/DDBJ whole genome shotgun (WGS) entry which is preliminary data.</text>
</comment>
<reference evidence="2" key="2">
    <citation type="submission" date="2024-04" db="EMBL/GenBank/DDBJ databases">
        <authorList>
            <person name="Chen Y."/>
            <person name="Shah S."/>
            <person name="Dougan E. K."/>
            <person name="Thang M."/>
            <person name="Chan C."/>
        </authorList>
    </citation>
    <scope>NUCLEOTIDE SEQUENCE [LARGE SCALE GENOMIC DNA]</scope>
</reference>
<gene>
    <name evidence="1" type="ORF">C1SCF055_LOCUS1253</name>
</gene>
<proteinExistence type="predicted"/>
<name>A0A9P1BH88_9DINO</name>
<keyword evidence="3" id="KW-1185">Reference proteome</keyword>
<dbReference type="Proteomes" id="UP001152797">
    <property type="component" value="Unassembled WGS sequence"/>
</dbReference>
<dbReference type="OrthoDB" id="446883at2759"/>
<dbReference type="AlphaFoldDB" id="A0A9P1BH88"/>
<dbReference type="EMBL" id="CAMXCT010000028">
    <property type="protein sequence ID" value="CAI3972690.1"/>
    <property type="molecule type" value="Genomic_DNA"/>
</dbReference>
<dbReference type="EMBL" id="CAMXCT030000028">
    <property type="protein sequence ID" value="CAL4760002.1"/>
    <property type="molecule type" value="Genomic_DNA"/>
</dbReference>
<evidence type="ECO:0000313" key="1">
    <source>
        <dbReference type="EMBL" id="CAI3972690.1"/>
    </source>
</evidence>